<name>A0A0P0XXA3_ORYSJ</name>
<feature type="region of interest" description="Disordered" evidence="1">
    <location>
        <begin position="13"/>
        <end position="49"/>
    </location>
</feature>
<organism evidence="2 3">
    <name type="scientific">Oryza sativa subsp. japonica</name>
    <name type="common">Rice</name>
    <dbReference type="NCBI Taxonomy" id="39947"/>
    <lineage>
        <taxon>Eukaryota</taxon>
        <taxon>Viridiplantae</taxon>
        <taxon>Streptophyta</taxon>
        <taxon>Embryophyta</taxon>
        <taxon>Tracheophyta</taxon>
        <taxon>Spermatophyta</taxon>
        <taxon>Magnoliopsida</taxon>
        <taxon>Liliopsida</taxon>
        <taxon>Poales</taxon>
        <taxon>Poaceae</taxon>
        <taxon>BOP clade</taxon>
        <taxon>Oryzoideae</taxon>
        <taxon>Oryzeae</taxon>
        <taxon>Oryzinae</taxon>
        <taxon>Oryza</taxon>
        <taxon>Oryza sativa</taxon>
    </lineage>
</organism>
<evidence type="ECO:0000256" key="1">
    <source>
        <dbReference type="SAM" id="MobiDB-lite"/>
    </source>
</evidence>
<evidence type="ECO:0000313" key="3">
    <source>
        <dbReference type="Proteomes" id="UP000059680"/>
    </source>
</evidence>
<accession>A0A0P0XXA3</accession>
<sequence>SYGRHISLGELLAGHGGAGEDPSDGAGDHGALHPGVHQPDDAQPVAEPAAAAAAGVEDAVGADLGGVPGLRARGGVAEAEGGAGDGAGEVPDARVVGEVLPPRAALRRGLLLEEELRRGGEVVEGLVAVGGAEVVVGVVLPAAGAGGVAGGVGSRREQPRVGHGGGRARVWGGGLWSAARRPEWGRKKSCL</sequence>
<dbReference type="InParanoid" id="A0A0P0XXA3"/>
<dbReference type="Proteomes" id="UP000059680">
    <property type="component" value="Chromosome 10"/>
</dbReference>
<dbReference type="PaxDb" id="39947-A0A0P0XXA3"/>
<dbReference type="EMBL" id="AP014966">
    <property type="protein sequence ID" value="BAT11689.1"/>
    <property type="molecule type" value="Genomic_DNA"/>
</dbReference>
<dbReference type="AlphaFoldDB" id="A0A0P0XXA3"/>
<dbReference type="FunCoup" id="A0A0P0XXA3">
    <property type="interactions" value="1"/>
</dbReference>
<dbReference type="Gramene" id="Os10t0519750-00">
    <property type="protein sequence ID" value="Os10t0519750-00"/>
    <property type="gene ID" value="Os10g0519750"/>
</dbReference>
<reference evidence="3" key="1">
    <citation type="journal article" date="2005" name="Nature">
        <title>The map-based sequence of the rice genome.</title>
        <authorList>
            <consortium name="International rice genome sequencing project (IRGSP)"/>
            <person name="Matsumoto T."/>
            <person name="Wu J."/>
            <person name="Kanamori H."/>
            <person name="Katayose Y."/>
            <person name="Fujisawa M."/>
            <person name="Namiki N."/>
            <person name="Mizuno H."/>
            <person name="Yamamoto K."/>
            <person name="Antonio B.A."/>
            <person name="Baba T."/>
            <person name="Sakata K."/>
            <person name="Nagamura Y."/>
            <person name="Aoki H."/>
            <person name="Arikawa K."/>
            <person name="Arita K."/>
            <person name="Bito T."/>
            <person name="Chiden Y."/>
            <person name="Fujitsuka N."/>
            <person name="Fukunaka R."/>
            <person name="Hamada M."/>
            <person name="Harada C."/>
            <person name="Hayashi A."/>
            <person name="Hijishita S."/>
            <person name="Honda M."/>
            <person name="Hosokawa S."/>
            <person name="Ichikawa Y."/>
            <person name="Idonuma A."/>
            <person name="Iijima M."/>
            <person name="Ikeda M."/>
            <person name="Ikeno M."/>
            <person name="Ito K."/>
            <person name="Ito S."/>
            <person name="Ito T."/>
            <person name="Ito Y."/>
            <person name="Ito Y."/>
            <person name="Iwabuchi A."/>
            <person name="Kamiya K."/>
            <person name="Karasawa W."/>
            <person name="Kurita K."/>
            <person name="Katagiri S."/>
            <person name="Kikuta A."/>
            <person name="Kobayashi H."/>
            <person name="Kobayashi N."/>
            <person name="Machita K."/>
            <person name="Maehara T."/>
            <person name="Masukawa M."/>
            <person name="Mizubayashi T."/>
            <person name="Mukai Y."/>
            <person name="Nagasaki H."/>
            <person name="Nagata Y."/>
            <person name="Naito S."/>
            <person name="Nakashima M."/>
            <person name="Nakama Y."/>
            <person name="Nakamichi Y."/>
            <person name="Nakamura M."/>
            <person name="Meguro A."/>
            <person name="Negishi M."/>
            <person name="Ohta I."/>
            <person name="Ohta T."/>
            <person name="Okamoto M."/>
            <person name="Ono N."/>
            <person name="Saji S."/>
            <person name="Sakaguchi M."/>
            <person name="Sakai K."/>
            <person name="Shibata M."/>
            <person name="Shimokawa T."/>
            <person name="Song J."/>
            <person name="Takazaki Y."/>
            <person name="Terasawa K."/>
            <person name="Tsugane M."/>
            <person name="Tsuji K."/>
            <person name="Ueda S."/>
            <person name="Waki K."/>
            <person name="Yamagata H."/>
            <person name="Yamamoto M."/>
            <person name="Yamamoto S."/>
            <person name="Yamane H."/>
            <person name="Yoshiki S."/>
            <person name="Yoshihara R."/>
            <person name="Yukawa K."/>
            <person name="Zhong H."/>
            <person name="Yano M."/>
            <person name="Yuan Q."/>
            <person name="Ouyang S."/>
            <person name="Liu J."/>
            <person name="Jones K.M."/>
            <person name="Gansberger K."/>
            <person name="Moffat K."/>
            <person name="Hill J."/>
            <person name="Bera J."/>
            <person name="Fadrosh D."/>
            <person name="Jin S."/>
            <person name="Johri S."/>
            <person name="Kim M."/>
            <person name="Overton L."/>
            <person name="Reardon M."/>
            <person name="Tsitrin T."/>
            <person name="Vuong H."/>
            <person name="Weaver B."/>
            <person name="Ciecko A."/>
            <person name="Tallon L."/>
            <person name="Jackson J."/>
            <person name="Pai G."/>
            <person name="Aken S.V."/>
            <person name="Utterback T."/>
            <person name="Reidmuller S."/>
            <person name="Feldblyum T."/>
            <person name="Hsiao J."/>
            <person name="Zismann V."/>
            <person name="Iobst S."/>
            <person name="de Vazeille A.R."/>
            <person name="Buell C.R."/>
            <person name="Ying K."/>
            <person name="Li Y."/>
            <person name="Lu T."/>
            <person name="Huang Y."/>
            <person name="Zhao Q."/>
            <person name="Feng Q."/>
            <person name="Zhang L."/>
            <person name="Zhu J."/>
            <person name="Weng Q."/>
            <person name="Mu J."/>
            <person name="Lu Y."/>
            <person name="Fan D."/>
            <person name="Liu Y."/>
            <person name="Guan J."/>
            <person name="Zhang Y."/>
            <person name="Yu S."/>
            <person name="Liu X."/>
            <person name="Zhang Y."/>
            <person name="Hong G."/>
            <person name="Han B."/>
            <person name="Choisne N."/>
            <person name="Demange N."/>
            <person name="Orjeda G."/>
            <person name="Samain S."/>
            <person name="Cattolico L."/>
            <person name="Pelletier E."/>
            <person name="Couloux A."/>
            <person name="Segurens B."/>
            <person name="Wincker P."/>
            <person name="D'Hont A."/>
            <person name="Scarpelli C."/>
            <person name="Weissenbach J."/>
            <person name="Salanoubat M."/>
            <person name="Quetier F."/>
            <person name="Yu Y."/>
            <person name="Kim H.R."/>
            <person name="Rambo T."/>
            <person name="Currie J."/>
            <person name="Collura K."/>
            <person name="Luo M."/>
            <person name="Yang T."/>
            <person name="Ammiraju J.S.S."/>
            <person name="Engler F."/>
            <person name="Soderlund C."/>
            <person name="Wing R.A."/>
            <person name="Palmer L.E."/>
            <person name="de la Bastide M."/>
            <person name="Spiegel L."/>
            <person name="Nascimento L."/>
            <person name="Zutavern T."/>
            <person name="O'Shaughnessy A."/>
            <person name="Dike S."/>
            <person name="Dedhia N."/>
            <person name="Preston R."/>
            <person name="Balija V."/>
            <person name="McCombie W.R."/>
            <person name="Chow T."/>
            <person name="Chen H."/>
            <person name="Chung M."/>
            <person name="Chen C."/>
            <person name="Shaw J."/>
            <person name="Wu H."/>
            <person name="Hsiao K."/>
            <person name="Chao Y."/>
            <person name="Chu M."/>
            <person name="Cheng C."/>
            <person name="Hour A."/>
            <person name="Lee P."/>
            <person name="Lin S."/>
            <person name="Lin Y."/>
            <person name="Liou J."/>
            <person name="Liu S."/>
            <person name="Hsing Y."/>
            <person name="Raghuvanshi S."/>
            <person name="Mohanty A."/>
            <person name="Bharti A.K."/>
            <person name="Gaur A."/>
            <person name="Gupta V."/>
            <person name="Kumar D."/>
            <person name="Ravi V."/>
            <person name="Vij S."/>
            <person name="Kapur A."/>
            <person name="Khurana P."/>
            <person name="Khurana P."/>
            <person name="Khurana J.P."/>
            <person name="Tyagi A.K."/>
            <person name="Gaikwad K."/>
            <person name="Singh A."/>
            <person name="Dalal V."/>
            <person name="Srivastava S."/>
            <person name="Dixit A."/>
            <person name="Pal A.K."/>
            <person name="Ghazi I.A."/>
            <person name="Yadav M."/>
            <person name="Pandit A."/>
            <person name="Bhargava A."/>
            <person name="Sureshbabu K."/>
            <person name="Batra K."/>
            <person name="Sharma T.R."/>
            <person name="Mohapatra T."/>
            <person name="Singh N.K."/>
            <person name="Messing J."/>
            <person name="Nelson A.B."/>
            <person name="Fuks G."/>
            <person name="Kavchok S."/>
            <person name="Keizer G."/>
            <person name="Linton E."/>
            <person name="Llaca V."/>
            <person name="Song R."/>
            <person name="Tanyolac B."/>
            <person name="Young S."/>
            <person name="Ho-Il K."/>
            <person name="Hahn J.H."/>
            <person name="Sangsakoo G."/>
            <person name="Vanavichit A."/>
            <person name="de Mattos Luiz.A.T."/>
            <person name="Zimmer P.D."/>
            <person name="Malone G."/>
            <person name="Dellagostin O."/>
            <person name="de Oliveira A.C."/>
            <person name="Bevan M."/>
            <person name="Bancroft I."/>
            <person name="Minx P."/>
            <person name="Cordum H."/>
            <person name="Wilson R."/>
            <person name="Cheng Z."/>
            <person name="Jin W."/>
            <person name="Jiang J."/>
            <person name="Leong S.A."/>
            <person name="Iwama H."/>
            <person name="Gojobori T."/>
            <person name="Itoh T."/>
            <person name="Niimura Y."/>
            <person name="Fujii Y."/>
            <person name="Habara T."/>
            <person name="Sakai H."/>
            <person name="Sato Y."/>
            <person name="Wilson G."/>
            <person name="Kumar K."/>
            <person name="McCouch S."/>
            <person name="Juretic N."/>
            <person name="Hoen D."/>
            <person name="Wright S."/>
            <person name="Bruskiewich R."/>
            <person name="Bureau T."/>
            <person name="Miyao A."/>
            <person name="Hirochika H."/>
            <person name="Nishikawa T."/>
            <person name="Kadowaki K."/>
            <person name="Sugiura M."/>
            <person name="Burr B."/>
            <person name="Sasaki T."/>
        </authorList>
    </citation>
    <scope>NUCLEOTIDE SEQUENCE [LARGE SCALE GENOMIC DNA]</scope>
    <source>
        <strain evidence="3">cv. Nipponbare</strain>
    </source>
</reference>
<evidence type="ECO:0000313" key="2">
    <source>
        <dbReference type="EMBL" id="BAT11689.1"/>
    </source>
</evidence>
<keyword evidence="3" id="KW-1185">Reference proteome</keyword>
<reference evidence="2 3" key="3">
    <citation type="journal article" date="2013" name="Rice">
        <title>Improvement of the Oryza sativa Nipponbare reference genome using next generation sequence and optical map data.</title>
        <authorList>
            <person name="Kawahara Y."/>
            <person name="de la Bastide M."/>
            <person name="Hamilton J.P."/>
            <person name="Kanamori H."/>
            <person name="McCombie W.R."/>
            <person name="Ouyang S."/>
            <person name="Schwartz D.C."/>
            <person name="Tanaka T."/>
            <person name="Wu J."/>
            <person name="Zhou S."/>
            <person name="Childs K.L."/>
            <person name="Davidson R.M."/>
            <person name="Lin H."/>
            <person name="Quesada-Ocampo L."/>
            <person name="Vaillancourt B."/>
            <person name="Sakai H."/>
            <person name="Lee S.S."/>
            <person name="Kim J."/>
            <person name="Numa H."/>
            <person name="Itoh T."/>
            <person name="Buell C.R."/>
            <person name="Matsumoto T."/>
        </authorList>
    </citation>
    <scope>NUCLEOTIDE SEQUENCE [LARGE SCALE GENOMIC DNA]</scope>
    <source>
        <strain evidence="3">cv. Nipponbare</strain>
    </source>
</reference>
<protein>
    <submittedName>
        <fullName evidence="2">Os10g0519750 protein</fullName>
    </submittedName>
</protein>
<reference evidence="2 3" key="2">
    <citation type="journal article" date="2013" name="Plant Cell Physiol.">
        <title>Rice Annotation Project Database (RAP-DB): an integrative and interactive database for rice genomics.</title>
        <authorList>
            <person name="Sakai H."/>
            <person name="Lee S.S."/>
            <person name="Tanaka T."/>
            <person name="Numa H."/>
            <person name="Kim J."/>
            <person name="Kawahara Y."/>
            <person name="Wakimoto H."/>
            <person name="Yang C.C."/>
            <person name="Iwamoto M."/>
            <person name="Abe T."/>
            <person name="Yamada Y."/>
            <person name="Muto A."/>
            <person name="Inokuchi H."/>
            <person name="Ikemura T."/>
            <person name="Matsumoto T."/>
            <person name="Sasaki T."/>
            <person name="Itoh T."/>
        </authorList>
    </citation>
    <scope>NUCLEOTIDE SEQUENCE [LARGE SCALE GENOMIC DNA]</scope>
    <source>
        <strain evidence="3">cv. Nipponbare</strain>
    </source>
</reference>
<gene>
    <name evidence="2" type="ordered locus">Os10g0519750</name>
    <name evidence="2" type="ORF">OSNPB_100519750</name>
</gene>
<feature type="non-terminal residue" evidence="2">
    <location>
        <position position="1"/>
    </location>
</feature>
<proteinExistence type="predicted"/>